<keyword evidence="14" id="KW-1185">Reference proteome</keyword>
<feature type="compositionally biased region" description="Polar residues" evidence="12">
    <location>
        <begin position="180"/>
        <end position="194"/>
    </location>
</feature>
<feature type="compositionally biased region" description="Polar residues" evidence="12">
    <location>
        <begin position="339"/>
        <end position="355"/>
    </location>
</feature>
<keyword evidence="9" id="KW-0804">Transcription</keyword>
<accession>A0ABM1KTJ7</accession>
<dbReference type="InterPro" id="IPR051967">
    <property type="entry name" value="Krueppel_C2H2-ZF"/>
</dbReference>
<feature type="domain" description="C2H2-type" evidence="13">
    <location>
        <begin position="514"/>
        <end position="541"/>
    </location>
</feature>
<dbReference type="Pfam" id="PF00096">
    <property type="entry name" value="zf-C2H2"/>
    <property type="match status" value="2"/>
</dbReference>
<feature type="region of interest" description="Disordered" evidence="12">
    <location>
        <begin position="411"/>
        <end position="433"/>
    </location>
</feature>
<evidence type="ECO:0000256" key="5">
    <source>
        <dbReference type="ARBA" id="ARBA00022771"/>
    </source>
</evidence>
<evidence type="ECO:0000256" key="7">
    <source>
        <dbReference type="ARBA" id="ARBA00023015"/>
    </source>
</evidence>
<feature type="compositionally biased region" description="Basic and acidic residues" evidence="12">
    <location>
        <begin position="380"/>
        <end position="391"/>
    </location>
</feature>
<evidence type="ECO:0000256" key="8">
    <source>
        <dbReference type="ARBA" id="ARBA00023125"/>
    </source>
</evidence>
<evidence type="ECO:0000313" key="14">
    <source>
        <dbReference type="Proteomes" id="UP000694871"/>
    </source>
</evidence>
<evidence type="ECO:0000256" key="4">
    <source>
        <dbReference type="ARBA" id="ARBA00022737"/>
    </source>
</evidence>
<feature type="region of interest" description="Disordered" evidence="12">
    <location>
        <begin position="309"/>
        <end position="391"/>
    </location>
</feature>
<evidence type="ECO:0000256" key="1">
    <source>
        <dbReference type="ARBA" id="ARBA00004123"/>
    </source>
</evidence>
<dbReference type="SUPFAM" id="SSF57667">
    <property type="entry name" value="beta-beta-alpha zinc fingers"/>
    <property type="match status" value="3"/>
</dbReference>
<dbReference type="Pfam" id="PF12756">
    <property type="entry name" value="zf-C2H2_2"/>
    <property type="match status" value="1"/>
</dbReference>
<keyword evidence="10" id="KW-0539">Nucleus</keyword>
<gene>
    <name evidence="15" type="primary">ZNF217</name>
</gene>
<sequence>MPTQPLLAYMDGPDGIACTVGSRMENNDATMLIKGTNTISYKHLQEKFLMQGEGCTPMDCMFCDQTFKHPEDLGKHVLTQHRPTLCEPAVLRVEAEYLSHLDRGQAKTDSPSSDVNQKDDQGFSCEVCGQMFEEVFDVEAHMRKHKDSFTYWCSVCGRRFKEPWFLKNHMRTHTGKPGSRSKTAQGSESPVTINEVVQDQVSESITSPYKICMVCGFLFQNKETLIEHSKVHTKDSSASGDGSQADGGGQGSRSPREEFLQFLNLKPRLPSSNSKLEKPGKCIAELDPFSTYQAWQLATKGKIAIGHGQIKEPGQEGSTDNDESSSDKEELGEIWHASKASQAESAGRTKTSRSGSYAGLGNVPQDKFKYPGSEVPSVDMDPKLSQNKDKPTHCAQCGKVFRTYHQLVLHSRVHKRDRRNDPETGSAEAKQPRPCLADVVPLDENGVAERAEGGSEDGSEDGLAEALDKNGDSMERAKVKNLGASRECSYCGKYFRSNYYLNIHLRTHTGEKPYKCEFCEYAAAQKTSLRYHLERHHKDKNADVAADVKNDHKDLLPTQEMGFVPIPSGASETKNLKRLLEDAKDARGSPPAKQQKETLPSFQSASNSVTQDTSNGAGRSGLKEGAPVPCLEKPISEEKTVEPQASSYVTDRPETRSSALQDSVLYASAPKSRTSMGLLRDGTEDSKCKLVAQEKPLNLSAGSSQDASVISLCRGSLASSTCPFCTYRTLYPEVLIMHQRLTHKYNPETSNKNGVRNRAAIKARRTGCPPFLLGKDVLPLPVHPVKTKASLPAQSKSSHVEKVKQCPAMQSKAPVLSGLGSSNSAPNNLKSCKLQAVGVSVNSFRHHEMHPGPNSVTVQDRGRKLDSKARCLASQLSVASTNINGSLESSVNEMSWPSSRGIEFLSNRPKGNTNLEFDGPSSKRARPNLLAPEQMDSALYRKGNDSGRIHIAGRYANLLPQECAHTKPAPSFLPAKQGLMSAEVDAINPVTILKPYETYGPGPYYSSCVSSSGHLPSSSKEGKRPVSYQHFSTIMLQKRSYESLLGNAHYRPNDKKT</sequence>
<feature type="domain" description="C2H2-type" evidence="13">
    <location>
        <begin position="210"/>
        <end position="237"/>
    </location>
</feature>
<feature type="region of interest" description="Disordered" evidence="12">
    <location>
        <begin position="171"/>
        <end position="194"/>
    </location>
</feature>
<dbReference type="RefSeq" id="XP_015277034.1">
    <property type="nucleotide sequence ID" value="XM_015421548.1"/>
</dbReference>
<evidence type="ECO:0000256" key="10">
    <source>
        <dbReference type="ARBA" id="ARBA00023242"/>
    </source>
</evidence>
<feature type="region of interest" description="Disordered" evidence="12">
    <location>
        <begin position="903"/>
        <end position="927"/>
    </location>
</feature>
<keyword evidence="5 11" id="KW-0863">Zinc-finger</keyword>
<feature type="region of interest" description="Disordered" evidence="12">
    <location>
        <begin position="230"/>
        <end position="255"/>
    </location>
</feature>
<proteinExistence type="inferred from homology"/>
<protein>
    <submittedName>
        <fullName evidence="15">Zinc finger protein 217</fullName>
    </submittedName>
</protein>
<keyword evidence="6" id="KW-0862">Zinc</keyword>
<comment type="subcellular location">
    <subcellularLocation>
        <location evidence="1">Nucleus</location>
    </subcellularLocation>
</comment>
<keyword evidence="8" id="KW-0238">DNA-binding</keyword>
<feature type="compositionally biased region" description="Polar residues" evidence="12">
    <location>
        <begin position="597"/>
        <end position="617"/>
    </location>
</feature>
<evidence type="ECO:0000259" key="13">
    <source>
        <dbReference type="PROSITE" id="PS50157"/>
    </source>
</evidence>
<dbReference type="PANTHER" id="PTHR45925:SF4">
    <property type="entry name" value="ZINC FINGER PROTEIN 217"/>
    <property type="match status" value="1"/>
</dbReference>
<keyword evidence="4" id="KW-0677">Repeat</keyword>
<feature type="region of interest" description="Disordered" evidence="12">
    <location>
        <begin position="584"/>
        <end position="666"/>
    </location>
</feature>
<evidence type="ECO:0000256" key="11">
    <source>
        <dbReference type="PROSITE-ProRule" id="PRU00042"/>
    </source>
</evidence>
<evidence type="ECO:0000256" key="9">
    <source>
        <dbReference type="ARBA" id="ARBA00023163"/>
    </source>
</evidence>
<name>A0ABM1KTJ7_GEKJA</name>
<reference evidence="15" key="1">
    <citation type="submission" date="2025-08" db="UniProtKB">
        <authorList>
            <consortium name="RefSeq"/>
        </authorList>
    </citation>
    <scope>IDENTIFICATION</scope>
</reference>
<evidence type="ECO:0000313" key="15">
    <source>
        <dbReference type="RefSeq" id="XP_015277034.1"/>
    </source>
</evidence>
<feature type="compositionally biased region" description="Acidic residues" evidence="12">
    <location>
        <begin position="454"/>
        <end position="463"/>
    </location>
</feature>
<dbReference type="InterPro" id="IPR036236">
    <property type="entry name" value="Znf_C2H2_sf"/>
</dbReference>
<evidence type="ECO:0000256" key="12">
    <source>
        <dbReference type="SAM" id="MobiDB-lite"/>
    </source>
</evidence>
<comment type="similarity">
    <text evidence="2">Belongs to the krueppel C2H2-type zinc-finger protein family.</text>
</comment>
<dbReference type="InterPro" id="IPR013087">
    <property type="entry name" value="Znf_C2H2_type"/>
</dbReference>
<keyword evidence="7" id="KW-0805">Transcription regulation</keyword>
<dbReference type="PANTHER" id="PTHR45925">
    <property type="entry name" value="ZINC FINGER PROTEIN"/>
    <property type="match status" value="1"/>
</dbReference>
<dbReference type="GeneID" id="107119106"/>
<dbReference type="PROSITE" id="PS50157">
    <property type="entry name" value="ZINC_FINGER_C2H2_2"/>
    <property type="match status" value="6"/>
</dbReference>
<evidence type="ECO:0000256" key="2">
    <source>
        <dbReference type="ARBA" id="ARBA00006991"/>
    </source>
</evidence>
<dbReference type="InterPro" id="IPR041661">
    <property type="entry name" value="ZN622/Rei1/Reh1_Znf-C2H2"/>
</dbReference>
<feature type="domain" description="C2H2-type" evidence="13">
    <location>
        <begin position="486"/>
        <end position="513"/>
    </location>
</feature>
<evidence type="ECO:0000256" key="6">
    <source>
        <dbReference type="ARBA" id="ARBA00022833"/>
    </source>
</evidence>
<feature type="domain" description="C2H2-type" evidence="13">
    <location>
        <begin position="392"/>
        <end position="419"/>
    </location>
</feature>
<dbReference type="PROSITE" id="PS00028">
    <property type="entry name" value="ZINC_FINGER_C2H2_1"/>
    <property type="match status" value="6"/>
</dbReference>
<feature type="domain" description="C2H2-type" evidence="13">
    <location>
        <begin position="123"/>
        <end position="150"/>
    </location>
</feature>
<dbReference type="Proteomes" id="UP000694871">
    <property type="component" value="Unplaced"/>
</dbReference>
<feature type="region of interest" description="Disordered" evidence="12">
    <location>
        <begin position="449"/>
        <end position="471"/>
    </location>
</feature>
<dbReference type="Gene3D" id="3.30.160.60">
    <property type="entry name" value="Classic Zinc Finger"/>
    <property type="match status" value="4"/>
</dbReference>
<keyword evidence="3" id="KW-0479">Metal-binding</keyword>
<organism evidence="14 15">
    <name type="scientific">Gekko japonicus</name>
    <name type="common">Schlegel's Japanese gecko</name>
    <dbReference type="NCBI Taxonomy" id="146911"/>
    <lineage>
        <taxon>Eukaryota</taxon>
        <taxon>Metazoa</taxon>
        <taxon>Chordata</taxon>
        <taxon>Craniata</taxon>
        <taxon>Vertebrata</taxon>
        <taxon>Euteleostomi</taxon>
        <taxon>Lepidosauria</taxon>
        <taxon>Squamata</taxon>
        <taxon>Bifurcata</taxon>
        <taxon>Gekkota</taxon>
        <taxon>Gekkonidae</taxon>
        <taxon>Gekkoninae</taxon>
        <taxon>Gekko</taxon>
    </lineage>
</organism>
<evidence type="ECO:0000256" key="3">
    <source>
        <dbReference type="ARBA" id="ARBA00022723"/>
    </source>
</evidence>
<feature type="domain" description="C2H2-type" evidence="13">
    <location>
        <begin position="151"/>
        <end position="178"/>
    </location>
</feature>
<dbReference type="SMART" id="SM00355">
    <property type="entry name" value="ZnF_C2H2"/>
    <property type="match status" value="8"/>
</dbReference>